<evidence type="ECO:0000259" key="1">
    <source>
        <dbReference type="PROSITE" id="PS50172"/>
    </source>
</evidence>
<dbReference type="GO" id="GO:0006974">
    <property type="term" value="P:DNA damage response"/>
    <property type="evidence" value="ECO:0007669"/>
    <property type="project" value="TreeGrafter"/>
</dbReference>
<dbReference type="InterPro" id="IPR001357">
    <property type="entry name" value="BRCT_dom"/>
</dbReference>
<dbReference type="SUPFAM" id="SSF52113">
    <property type="entry name" value="BRCT domain"/>
    <property type="match status" value="1"/>
</dbReference>
<dbReference type="FunFam" id="3.40.50.10190:FF:000018">
    <property type="entry name" value="DNA topoisomerase 2-binding protein 1"/>
    <property type="match status" value="1"/>
</dbReference>
<feature type="domain" description="BRCT" evidence="1">
    <location>
        <begin position="41"/>
        <end position="122"/>
    </location>
</feature>
<dbReference type="Gene3D" id="3.40.50.10190">
    <property type="entry name" value="BRCT domain"/>
    <property type="match status" value="2"/>
</dbReference>
<dbReference type="CDD" id="cd17738">
    <property type="entry name" value="BRCT_TopBP1_rpt7"/>
    <property type="match status" value="1"/>
</dbReference>
<dbReference type="EMBL" id="CABPRJ010002030">
    <property type="protein sequence ID" value="VVC42873.1"/>
    <property type="molecule type" value="Genomic_DNA"/>
</dbReference>
<dbReference type="InterPro" id="IPR042479">
    <property type="entry name" value="Slf1"/>
</dbReference>
<feature type="non-terminal residue" evidence="2">
    <location>
        <position position="1"/>
    </location>
</feature>
<reference evidence="2 3" key="1">
    <citation type="submission" date="2019-08" db="EMBL/GenBank/DDBJ databases">
        <authorList>
            <person name="Alioto T."/>
            <person name="Alioto T."/>
            <person name="Gomez Garrido J."/>
        </authorList>
    </citation>
    <scope>NUCLEOTIDE SEQUENCE [LARGE SCALE GENOMIC DNA]</scope>
</reference>
<dbReference type="GO" id="GO:0005634">
    <property type="term" value="C:nucleus"/>
    <property type="evidence" value="ECO:0007669"/>
    <property type="project" value="TreeGrafter"/>
</dbReference>
<dbReference type="OrthoDB" id="251770at2759"/>
<keyword evidence="3" id="KW-1185">Reference proteome</keyword>
<dbReference type="InterPro" id="IPR036420">
    <property type="entry name" value="BRCT_dom_sf"/>
</dbReference>
<dbReference type="Pfam" id="PF16770">
    <property type="entry name" value="RTT107_BRCT_5"/>
    <property type="match status" value="1"/>
</dbReference>
<organism evidence="2 3">
    <name type="scientific">Cinara cedri</name>
    <dbReference type="NCBI Taxonomy" id="506608"/>
    <lineage>
        <taxon>Eukaryota</taxon>
        <taxon>Metazoa</taxon>
        <taxon>Ecdysozoa</taxon>
        <taxon>Arthropoda</taxon>
        <taxon>Hexapoda</taxon>
        <taxon>Insecta</taxon>
        <taxon>Pterygota</taxon>
        <taxon>Neoptera</taxon>
        <taxon>Paraneoptera</taxon>
        <taxon>Hemiptera</taxon>
        <taxon>Sternorrhyncha</taxon>
        <taxon>Aphidomorpha</taxon>
        <taxon>Aphidoidea</taxon>
        <taxon>Aphididae</taxon>
        <taxon>Lachninae</taxon>
        <taxon>Cinara</taxon>
    </lineage>
</organism>
<dbReference type="PANTHER" id="PTHR46677">
    <property type="entry name" value="SMC5-SMC6 COMPLEX LOCALIZATION FACTOR PROTEIN 1"/>
    <property type="match status" value="1"/>
</dbReference>
<dbReference type="GO" id="GO:0035861">
    <property type="term" value="C:site of double-strand break"/>
    <property type="evidence" value="ECO:0007669"/>
    <property type="project" value="TreeGrafter"/>
</dbReference>
<dbReference type="PROSITE" id="PS50172">
    <property type="entry name" value="BRCT"/>
    <property type="match status" value="1"/>
</dbReference>
<sequence length="274" mass="31132">HSLFKERVVESSQQFSVGWEDPTEQQEKARLKRLSECNKKFILTSVNSHERQRYEDAIEKLGAQVLRSSMFSKDVTHILTHLPNKSEKYLCSLAAGKWILHPSYIDACLEENCFLPEDKYEWGNPKSNLCLPTPLHGAGYRWRSKISSGHYTAFSGMKAVLMTSEIRYQALKRLIEAGGGVILDTKEILNSTHCIVDQGHVQIPCPLNELASKGILLLPAPYLADFLIKDPPPDSKQCLIPEYIPFYNRLAPNLLEIEMAITKKLFIGYECVIH</sequence>
<dbReference type="GO" id="GO:1990166">
    <property type="term" value="P:protein localization to site of double-strand break"/>
    <property type="evidence" value="ECO:0007669"/>
    <property type="project" value="TreeGrafter"/>
</dbReference>
<evidence type="ECO:0000313" key="3">
    <source>
        <dbReference type="Proteomes" id="UP000325440"/>
    </source>
</evidence>
<evidence type="ECO:0000313" key="2">
    <source>
        <dbReference type="EMBL" id="VVC42873.1"/>
    </source>
</evidence>
<name>A0A5E4NN00_9HEMI</name>
<dbReference type="GO" id="GO:2000781">
    <property type="term" value="P:positive regulation of double-strand break repair"/>
    <property type="evidence" value="ECO:0007669"/>
    <property type="project" value="InterPro"/>
</dbReference>
<accession>A0A5E4NN00</accession>
<proteinExistence type="predicted"/>
<dbReference type="AlphaFoldDB" id="A0A5E4NN00"/>
<protein>
    <submittedName>
        <fullName evidence="2">BRCT domain</fullName>
    </submittedName>
</protein>
<gene>
    <name evidence="2" type="ORF">CINCED_3A012245</name>
</gene>
<dbReference type="PANTHER" id="PTHR46677:SF1">
    <property type="entry name" value="SMC5-SMC6 COMPLEX LOCALIZATION FACTOR PROTEIN 1"/>
    <property type="match status" value="1"/>
</dbReference>
<dbReference type="SMART" id="SM00292">
    <property type="entry name" value="BRCT"/>
    <property type="match status" value="1"/>
</dbReference>
<dbReference type="Proteomes" id="UP000325440">
    <property type="component" value="Unassembled WGS sequence"/>
</dbReference>